<dbReference type="Proteomes" id="UP000075606">
    <property type="component" value="Unassembled WGS sequence"/>
</dbReference>
<gene>
    <name evidence="4" type="ORF">AWW68_06315</name>
</gene>
<feature type="domain" description="SH3b" evidence="3">
    <location>
        <begin position="183"/>
        <end position="245"/>
    </location>
</feature>
<keyword evidence="1" id="KW-1133">Transmembrane helix</keyword>
<dbReference type="OrthoDB" id="977366at2"/>
<protein>
    <recommendedName>
        <fullName evidence="3">SH3b domain-containing protein</fullName>
    </recommendedName>
</protein>
<keyword evidence="2" id="KW-0732">Signal</keyword>
<keyword evidence="1" id="KW-0472">Membrane</keyword>
<organism evidence="4 5">
    <name type="scientific">Roseivirga spongicola</name>
    <dbReference type="NCBI Taxonomy" id="333140"/>
    <lineage>
        <taxon>Bacteria</taxon>
        <taxon>Pseudomonadati</taxon>
        <taxon>Bacteroidota</taxon>
        <taxon>Cytophagia</taxon>
        <taxon>Cytophagales</taxon>
        <taxon>Roseivirgaceae</taxon>
        <taxon>Roseivirga</taxon>
    </lineage>
</organism>
<evidence type="ECO:0000256" key="1">
    <source>
        <dbReference type="SAM" id="Phobius"/>
    </source>
</evidence>
<dbReference type="Gene3D" id="2.30.30.40">
    <property type="entry name" value="SH3 Domains"/>
    <property type="match status" value="1"/>
</dbReference>
<accession>A0A150XI22</accession>
<keyword evidence="5" id="KW-1185">Reference proteome</keyword>
<dbReference type="AlphaFoldDB" id="A0A150XI22"/>
<dbReference type="SMART" id="SM00287">
    <property type="entry name" value="SH3b"/>
    <property type="match status" value="1"/>
</dbReference>
<evidence type="ECO:0000313" key="4">
    <source>
        <dbReference type="EMBL" id="KYG78378.1"/>
    </source>
</evidence>
<feature type="chain" id="PRO_5007574720" description="SH3b domain-containing protein" evidence="2">
    <location>
        <begin position="26"/>
        <end position="245"/>
    </location>
</feature>
<reference evidence="4 5" key="1">
    <citation type="submission" date="2016-01" db="EMBL/GenBank/DDBJ databases">
        <title>Genome sequencing of Roseivirga spongicola UST030701-084.</title>
        <authorList>
            <person name="Selvaratnam C."/>
            <person name="Thevarajoo S."/>
            <person name="Goh K.M."/>
            <person name="Ee R."/>
            <person name="Chan K.-G."/>
            <person name="Chong C.S."/>
        </authorList>
    </citation>
    <scope>NUCLEOTIDE SEQUENCE [LARGE SCALE GENOMIC DNA]</scope>
    <source>
        <strain evidence="4 5">UST030701-084</strain>
    </source>
</reference>
<evidence type="ECO:0000313" key="5">
    <source>
        <dbReference type="Proteomes" id="UP000075606"/>
    </source>
</evidence>
<sequence>MQNRAFKFLHLIFIGIIFISQTAVSQSVTNEIKEADSLFSARRYTQSLRIYEKIYTESQEATPAMLLKMAYSNEAMGNLGKTFLYLNDYYRLTADEDVLKKMEQLATVNGLEGYNMSQFEQAKKIVEDYKLQILGVLFALCILILGMMFRKIRKHNIKSPSLAISLVIVLALVFYVTNLNANKTRALVMQSNAYLMTGPSAAAELIEVVGQGHKVEVIGKKDIWYEIKWRGQRAYIRENNLRELL</sequence>
<dbReference type="RefSeq" id="WP_068218028.1">
    <property type="nucleotide sequence ID" value="NZ_CP139724.1"/>
</dbReference>
<comment type="caution">
    <text evidence="4">The sequence shown here is derived from an EMBL/GenBank/DDBJ whole genome shotgun (WGS) entry which is preliminary data.</text>
</comment>
<feature type="transmembrane region" description="Helical" evidence="1">
    <location>
        <begin position="161"/>
        <end position="181"/>
    </location>
</feature>
<dbReference type="STRING" id="333140.AWW68_06315"/>
<dbReference type="EMBL" id="LRPC01000001">
    <property type="protein sequence ID" value="KYG78378.1"/>
    <property type="molecule type" value="Genomic_DNA"/>
</dbReference>
<dbReference type="InterPro" id="IPR003646">
    <property type="entry name" value="SH3-like_bac-type"/>
</dbReference>
<feature type="transmembrane region" description="Helical" evidence="1">
    <location>
        <begin position="131"/>
        <end position="149"/>
    </location>
</feature>
<evidence type="ECO:0000256" key="2">
    <source>
        <dbReference type="SAM" id="SignalP"/>
    </source>
</evidence>
<name>A0A150XI22_9BACT</name>
<keyword evidence="1" id="KW-0812">Transmembrane</keyword>
<proteinExistence type="predicted"/>
<evidence type="ECO:0000259" key="3">
    <source>
        <dbReference type="SMART" id="SM00287"/>
    </source>
</evidence>
<feature type="signal peptide" evidence="2">
    <location>
        <begin position="1"/>
        <end position="25"/>
    </location>
</feature>
<dbReference type="Pfam" id="PF08239">
    <property type="entry name" value="SH3_3"/>
    <property type="match status" value="1"/>
</dbReference>